<evidence type="ECO:0000256" key="4">
    <source>
        <dbReference type="PIRSR" id="PIRSR005739-1"/>
    </source>
</evidence>
<dbReference type="OrthoDB" id="4145676at2"/>
<dbReference type="AlphaFoldDB" id="A0A561TCA8"/>
<dbReference type="GO" id="GO:0032259">
    <property type="term" value="P:methylation"/>
    <property type="evidence" value="ECO:0007669"/>
    <property type="project" value="UniProtKB-KW"/>
</dbReference>
<dbReference type="SUPFAM" id="SSF46785">
    <property type="entry name" value="Winged helix' DNA-binding domain"/>
    <property type="match status" value="1"/>
</dbReference>
<evidence type="ECO:0000313" key="7">
    <source>
        <dbReference type="EMBL" id="TWF84736.1"/>
    </source>
</evidence>
<organism evidence="7 8">
    <name type="scientific">Streptomyces capillispiralis</name>
    <dbReference type="NCBI Taxonomy" id="68182"/>
    <lineage>
        <taxon>Bacteria</taxon>
        <taxon>Bacillati</taxon>
        <taxon>Actinomycetota</taxon>
        <taxon>Actinomycetes</taxon>
        <taxon>Kitasatosporales</taxon>
        <taxon>Streptomycetaceae</taxon>
        <taxon>Streptomyces</taxon>
    </lineage>
</organism>
<dbReference type="SUPFAM" id="SSF53335">
    <property type="entry name" value="S-adenosyl-L-methionine-dependent methyltransferases"/>
    <property type="match status" value="1"/>
</dbReference>
<feature type="domain" description="O-methyltransferase C-terminal" evidence="5">
    <location>
        <begin position="125"/>
        <end position="331"/>
    </location>
</feature>
<gene>
    <name evidence="7" type="ORF">FHX78_111672</name>
</gene>
<dbReference type="InterPro" id="IPR036390">
    <property type="entry name" value="WH_DNA-bd_sf"/>
</dbReference>
<dbReference type="PANTHER" id="PTHR43712:SF2">
    <property type="entry name" value="O-METHYLTRANSFERASE CICE"/>
    <property type="match status" value="1"/>
</dbReference>
<dbReference type="CDD" id="cd02440">
    <property type="entry name" value="AdoMet_MTases"/>
    <property type="match status" value="1"/>
</dbReference>
<dbReference type="Pfam" id="PF08100">
    <property type="entry name" value="Dimerisation"/>
    <property type="match status" value="1"/>
</dbReference>
<dbReference type="GO" id="GO:0008171">
    <property type="term" value="F:O-methyltransferase activity"/>
    <property type="evidence" value="ECO:0007669"/>
    <property type="project" value="InterPro"/>
</dbReference>
<keyword evidence="7" id="KW-0830">Ubiquinone</keyword>
<dbReference type="PANTHER" id="PTHR43712">
    <property type="entry name" value="PUTATIVE (AFU_ORTHOLOGUE AFUA_4G14580)-RELATED"/>
    <property type="match status" value="1"/>
</dbReference>
<feature type="domain" description="O-methyltransferase dimerisation" evidence="6">
    <location>
        <begin position="32"/>
        <end position="101"/>
    </location>
</feature>
<dbReference type="Gene3D" id="1.10.10.10">
    <property type="entry name" value="Winged helix-like DNA-binding domain superfamily/Winged helix DNA-binding domain"/>
    <property type="match status" value="1"/>
</dbReference>
<name>A0A561TCA8_9ACTN</name>
<reference evidence="7 8" key="1">
    <citation type="submission" date="2019-06" db="EMBL/GenBank/DDBJ databases">
        <title>Sequencing the genomes of 1000 actinobacteria strains.</title>
        <authorList>
            <person name="Klenk H.-P."/>
        </authorList>
    </citation>
    <scope>NUCLEOTIDE SEQUENCE [LARGE SCALE GENOMIC DNA]</scope>
    <source>
        <strain evidence="7 8">DSM 41695</strain>
    </source>
</reference>
<dbReference type="Gene3D" id="3.40.50.150">
    <property type="entry name" value="Vaccinia Virus protein VP39"/>
    <property type="match status" value="1"/>
</dbReference>
<evidence type="ECO:0000256" key="2">
    <source>
        <dbReference type="ARBA" id="ARBA00022679"/>
    </source>
</evidence>
<dbReference type="InterPro" id="IPR012967">
    <property type="entry name" value="COMT_dimerisation"/>
</dbReference>
<dbReference type="Proteomes" id="UP000316603">
    <property type="component" value="Unassembled WGS sequence"/>
</dbReference>
<dbReference type="InterPro" id="IPR016461">
    <property type="entry name" value="COMT-like"/>
</dbReference>
<keyword evidence="1 7" id="KW-0489">Methyltransferase</keyword>
<sequence>MDDLNAPDERTAGDGAPTRPDFDGVFAVVAQYWTARAVHAGTALGLPDLVARAPRTAPELAELTGSDPRSLHRLLRALAAVGVLRGDGGGRYTTTPLGDALRTDVPGSLASFVQMELGEAHHLTWGRLVDAVRTGEPVFERAVGRRIWDFFETDPVMNDHLGKAMTGLTAMVADAVLEAYDFAPYRRIVDVGGGEGGFLASLLTAHPAATGVVLDLPHVVEGGRARIAGAGLTDRCELVGGNFFEKVPEGGDLYTMKWVLHDWDDSAAVEILRSCRRAMSDEARLLVVDTVVPDGDDFSPSKIIDLNMMVLSGGRERTAEEFDRLLTRAGFTLTRILPTRSPSSAVEAVPIPSV</sequence>
<dbReference type="InterPro" id="IPR029063">
    <property type="entry name" value="SAM-dependent_MTases_sf"/>
</dbReference>
<comment type="caution">
    <text evidence="7">The sequence shown here is derived from an EMBL/GenBank/DDBJ whole genome shotgun (WGS) entry which is preliminary data.</text>
</comment>
<dbReference type="Pfam" id="PF00891">
    <property type="entry name" value="Methyltransf_2"/>
    <property type="match status" value="1"/>
</dbReference>
<keyword evidence="3" id="KW-0949">S-adenosyl-L-methionine</keyword>
<evidence type="ECO:0000256" key="3">
    <source>
        <dbReference type="ARBA" id="ARBA00022691"/>
    </source>
</evidence>
<dbReference type="PIRSF" id="PIRSF005739">
    <property type="entry name" value="O-mtase"/>
    <property type="match status" value="1"/>
</dbReference>
<evidence type="ECO:0000256" key="1">
    <source>
        <dbReference type="ARBA" id="ARBA00022603"/>
    </source>
</evidence>
<keyword evidence="2" id="KW-0808">Transferase</keyword>
<dbReference type="EMBL" id="VIWV01000001">
    <property type="protein sequence ID" value="TWF84736.1"/>
    <property type="molecule type" value="Genomic_DNA"/>
</dbReference>
<protein>
    <submittedName>
        <fullName evidence="7">Ubiquinone/menaquinone biosynthesis C-methylase UbiE</fullName>
    </submittedName>
</protein>
<dbReference type="RefSeq" id="WP_145866815.1">
    <property type="nucleotide sequence ID" value="NZ_BNCE01000023.1"/>
</dbReference>
<accession>A0A561TCA8</accession>
<keyword evidence="8" id="KW-1185">Reference proteome</keyword>
<dbReference type="GO" id="GO:0046983">
    <property type="term" value="F:protein dimerization activity"/>
    <property type="evidence" value="ECO:0007669"/>
    <property type="project" value="InterPro"/>
</dbReference>
<evidence type="ECO:0000259" key="5">
    <source>
        <dbReference type="Pfam" id="PF00891"/>
    </source>
</evidence>
<dbReference type="InterPro" id="IPR036388">
    <property type="entry name" value="WH-like_DNA-bd_sf"/>
</dbReference>
<feature type="active site" description="Proton acceptor" evidence="4">
    <location>
        <position position="261"/>
    </location>
</feature>
<dbReference type="InterPro" id="IPR001077">
    <property type="entry name" value="COMT_C"/>
</dbReference>
<evidence type="ECO:0000259" key="6">
    <source>
        <dbReference type="Pfam" id="PF08100"/>
    </source>
</evidence>
<evidence type="ECO:0000313" key="8">
    <source>
        <dbReference type="Proteomes" id="UP000316603"/>
    </source>
</evidence>
<proteinExistence type="predicted"/>
<dbReference type="Gene3D" id="1.10.287.1350">
    <property type="match status" value="1"/>
</dbReference>
<dbReference type="PROSITE" id="PS51683">
    <property type="entry name" value="SAM_OMT_II"/>
    <property type="match status" value="1"/>
</dbReference>